<feature type="domain" description="E2F transcription factor CC-MB" evidence="5">
    <location>
        <begin position="1"/>
        <end position="79"/>
    </location>
</feature>
<dbReference type="GO" id="GO:0090575">
    <property type="term" value="C:RNA polymerase II transcription regulator complex"/>
    <property type="evidence" value="ECO:0007669"/>
    <property type="project" value="TreeGrafter"/>
</dbReference>
<gene>
    <name evidence="6" type="ORF">M6B38_386480</name>
</gene>
<organism evidence="6 7">
    <name type="scientific">Iris pallida</name>
    <name type="common">Sweet iris</name>
    <dbReference type="NCBI Taxonomy" id="29817"/>
    <lineage>
        <taxon>Eukaryota</taxon>
        <taxon>Viridiplantae</taxon>
        <taxon>Streptophyta</taxon>
        <taxon>Embryophyta</taxon>
        <taxon>Tracheophyta</taxon>
        <taxon>Spermatophyta</taxon>
        <taxon>Magnoliopsida</taxon>
        <taxon>Liliopsida</taxon>
        <taxon>Asparagales</taxon>
        <taxon>Iridaceae</taxon>
        <taxon>Iridoideae</taxon>
        <taxon>Irideae</taxon>
        <taxon>Iris</taxon>
    </lineage>
</organism>
<evidence type="ECO:0000256" key="3">
    <source>
        <dbReference type="ARBA" id="ARBA00023125"/>
    </source>
</evidence>
<accession>A0AAX6G1N6</accession>
<sequence length="174" mass="19808">MQENISELTEGRSHKSVHLTNEDINTLPCFQNSTLIVIEAPRGTSIEVPDPDEDLDFPEKRYEMYVRSSMGPINCFLISENIVEAPSRDDHPIHMNLSIMNSCNNRDDASCSHLEDEDTMIFGETQDQETPKMPSGPVNSQKGVVRITPPDYDVNNDYWFQSDQKGSLTEIWNK</sequence>
<dbReference type="InterPro" id="IPR015633">
    <property type="entry name" value="E2F"/>
</dbReference>
<keyword evidence="4" id="KW-0804">Transcription</keyword>
<comment type="similarity">
    <text evidence="1">Belongs to the E2F/DP family.</text>
</comment>
<dbReference type="GO" id="GO:0046983">
    <property type="term" value="F:protein dimerization activity"/>
    <property type="evidence" value="ECO:0007669"/>
    <property type="project" value="InterPro"/>
</dbReference>
<keyword evidence="2" id="KW-0805">Transcription regulation</keyword>
<evidence type="ECO:0000256" key="1">
    <source>
        <dbReference type="ARBA" id="ARBA00010940"/>
    </source>
</evidence>
<evidence type="ECO:0000256" key="4">
    <source>
        <dbReference type="ARBA" id="ARBA00023163"/>
    </source>
</evidence>
<dbReference type="SUPFAM" id="SSF144074">
    <property type="entry name" value="E2F-DP heterodimerization region"/>
    <property type="match status" value="1"/>
</dbReference>
<dbReference type="PANTHER" id="PTHR12081:SF18">
    <property type="entry name" value="TRANSCRIPTION FACTOR E2F2-RELATED"/>
    <property type="match status" value="1"/>
</dbReference>
<dbReference type="PANTHER" id="PTHR12081">
    <property type="entry name" value="TRANSCRIPTION FACTOR E2F"/>
    <property type="match status" value="1"/>
</dbReference>
<dbReference type="InterPro" id="IPR037241">
    <property type="entry name" value="E2F-DP_heterodim"/>
</dbReference>
<dbReference type="InterPro" id="IPR032198">
    <property type="entry name" value="E2F_CC-MB"/>
</dbReference>
<dbReference type="Pfam" id="PF16421">
    <property type="entry name" value="E2F_CC-MB"/>
    <property type="match status" value="1"/>
</dbReference>
<reference evidence="6" key="1">
    <citation type="journal article" date="2023" name="GigaByte">
        <title>Genome assembly of the bearded iris, Iris pallida Lam.</title>
        <authorList>
            <person name="Bruccoleri R.E."/>
            <person name="Oakeley E.J."/>
            <person name="Faust A.M.E."/>
            <person name="Altorfer M."/>
            <person name="Dessus-Babus S."/>
            <person name="Burckhardt D."/>
            <person name="Oertli M."/>
            <person name="Naumann U."/>
            <person name="Petersen F."/>
            <person name="Wong J."/>
        </authorList>
    </citation>
    <scope>NUCLEOTIDE SEQUENCE</scope>
    <source>
        <strain evidence="6">GSM-AAB239-AS_SAM_17_03QT</strain>
    </source>
</reference>
<evidence type="ECO:0000256" key="2">
    <source>
        <dbReference type="ARBA" id="ARBA00023015"/>
    </source>
</evidence>
<reference evidence="6" key="2">
    <citation type="submission" date="2023-04" db="EMBL/GenBank/DDBJ databases">
        <authorList>
            <person name="Bruccoleri R.E."/>
            <person name="Oakeley E.J."/>
            <person name="Faust A.-M."/>
            <person name="Dessus-Babus S."/>
            <person name="Altorfer M."/>
            <person name="Burckhardt D."/>
            <person name="Oertli M."/>
            <person name="Naumann U."/>
            <person name="Petersen F."/>
            <person name="Wong J."/>
        </authorList>
    </citation>
    <scope>NUCLEOTIDE SEQUENCE</scope>
    <source>
        <strain evidence="6">GSM-AAB239-AS_SAM_17_03QT</strain>
        <tissue evidence="6">Leaf</tissue>
    </source>
</reference>
<protein>
    <submittedName>
        <fullName evidence="6">Transcription factor E2FB-like</fullName>
    </submittedName>
</protein>
<dbReference type="GO" id="GO:0000978">
    <property type="term" value="F:RNA polymerase II cis-regulatory region sequence-specific DNA binding"/>
    <property type="evidence" value="ECO:0007669"/>
    <property type="project" value="InterPro"/>
</dbReference>
<dbReference type="Gene3D" id="6.10.250.540">
    <property type="match status" value="1"/>
</dbReference>
<proteinExistence type="inferred from homology"/>
<comment type="caution">
    <text evidence="6">The sequence shown here is derived from an EMBL/GenBank/DDBJ whole genome shotgun (WGS) entry which is preliminary data.</text>
</comment>
<evidence type="ECO:0000313" key="7">
    <source>
        <dbReference type="Proteomes" id="UP001140949"/>
    </source>
</evidence>
<keyword evidence="3" id="KW-0238">DNA-binding</keyword>
<dbReference type="AlphaFoldDB" id="A0AAX6G1N6"/>
<dbReference type="Proteomes" id="UP001140949">
    <property type="component" value="Unassembled WGS sequence"/>
</dbReference>
<evidence type="ECO:0000313" key="6">
    <source>
        <dbReference type="EMBL" id="KAJ6822646.1"/>
    </source>
</evidence>
<name>A0AAX6G1N6_IRIPA</name>
<dbReference type="CDD" id="cd14660">
    <property type="entry name" value="E2F_DD"/>
    <property type="match status" value="1"/>
</dbReference>
<dbReference type="GO" id="GO:0000981">
    <property type="term" value="F:DNA-binding transcription factor activity, RNA polymerase II-specific"/>
    <property type="evidence" value="ECO:0007669"/>
    <property type="project" value="TreeGrafter"/>
</dbReference>
<evidence type="ECO:0000259" key="5">
    <source>
        <dbReference type="Pfam" id="PF16421"/>
    </source>
</evidence>
<keyword evidence="7" id="KW-1185">Reference proteome</keyword>
<dbReference type="EMBL" id="JANAVB010023999">
    <property type="protein sequence ID" value="KAJ6822646.1"/>
    <property type="molecule type" value="Genomic_DNA"/>
</dbReference>